<dbReference type="STRING" id="1316194.A0A1Q5UEI9"/>
<dbReference type="EMBL" id="MNBE01000310">
    <property type="protein sequence ID" value="OKP10886.1"/>
    <property type="molecule type" value="Genomic_DNA"/>
</dbReference>
<evidence type="ECO:0000256" key="1">
    <source>
        <dbReference type="ARBA" id="ARBA00004123"/>
    </source>
</evidence>
<feature type="compositionally biased region" description="Pro residues" evidence="6">
    <location>
        <begin position="37"/>
        <end position="47"/>
    </location>
</feature>
<protein>
    <recommendedName>
        <fullName evidence="9">Mediator of RNA polymerase II transcription subunit 22</fullName>
    </recommendedName>
</protein>
<dbReference type="Proteomes" id="UP000186955">
    <property type="component" value="Unassembled WGS sequence"/>
</dbReference>
<dbReference type="InterPro" id="IPR009332">
    <property type="entry name" value="Med22"/>
</dbReference>
<dbReference type="Gene3D" id="6.10.280.160">
    <property type="entry name" value="Mediator of RNA polymerase II transcription subunit 22"/>
    <property type="match status" value="1"/>
</dbReference>
<evidence type="ECO:0000256" key="3">
    <source>
        <dbReference type="ARBA" id="ARBA00023015"/>
    </source>
</evidence>
<accession>A0A1Q5UEI9</accession>
<feature type="compositionally biased region" description="Pro residues" evidence="6">
    <location>
        <begin position="9"/>
        <end position="22"/>
    </location>
</feature>
<keyword evidence="3" id="KW-0805">Transcription regulation</keyword>
<evidence type="ECO:0000256" key="6">
    <source>
        <dbReference type="SAM" id="MobiDB-lite"/>
    </source>
</evidence>
<evidence type="ECO:0000256" key="5">
    <source>
        <dbReference type="ARBA" id="ARBA00023242"/>
    </source>
</evidence>
<dbReference type="GO" id="GO:0006357">
    <property type="term" value="P:regulation of transcription by RNA polymerase II"/>
    <property type="evidence" value="ECO:0007669"/>
    <property type="project" value="InterPro"/>
</dbReference>
<evidence type="ECO:0000313" key="8">
    <source>
        <dbReference type="Proteomes" id="UP000186955"/>
    </source>
</evidence>
<comment type="similarity">
    <text evidence="2">Belongs to the Mediator complex subunit 22 family.</text>
</comment>
<keyword evidence="4" id="KW-0804">Transcription</keyword>
<evidence type="ECO:0008006" key="9">
    <source>
        <dbReference type="Google" id="ProtNLM"/>
    </source>
</evidence>
<comment type="subcellular location">
    <subcellularLocation>
        <location evidence="1">Nucleus</location>
    </subcellularLocation>
</comment>
<dbReference type="PANTHER" id="PTHR12434:SF6">
    <property type="entry name" value="MEDIATOR OF RNA POLYMERASE II TRANSCRIPTION SUBUNIT 22"/>
    <property type="match status" value="1"/>
</dbReference>
<evidence type="ECO:0000313" key="7">
    <source>
        <dbReference type="EMBL" id="OKP10886.1"/>
    </source>
</evidence>
<keyword evidence="5" id="KW-0539">Nucleus</keyword>
<dbReference type="GO" id="GO:0003712">
    <property type="term" value="F:transcription coregulator activity"/>
    <property type="evidence" value="ECO:0007669"/>
    <property type="project" value="InterPro"/>
</dbReference>
<feature type="region of interest" description="Disordered" evidence="6">
    <location>
        <begin position="1"/>
        <end position="87"/>
    </location>
</feature>
<gene>
    <name evidence="7" type="ORF">PENSUB_3706</name>
</gene>
<dbReference type="Pfam" id="PF06179">
    <property type="entry name" value="Med22"/>
    <property type="match status" value="1"/>
</dbReference>
<sequence length="219" mass="23758">MEDKASSSTPPPSSDPTDPPLDSPTVSSPDSSLVSPPESPLGSPPNSPLGSSLGSPIGSPTTDSPLDYLDTDDWDIPERSPTPPDLFIKKMDKDQPLKQVHQRVNNDVAELLKRYENIMACANMERTSHAAIAAESTQIDVEVNAIVRAAEDILSLTRSMKEAWLFGTLDTLGESSQDVERNEKLEDDVKAVEKAIEAGAFQKLCPEDDKTGKDKQKEN</sequence>
<dbReference type="AlphaFoldDB" id="A0A1Q5UEI9"/>
<proteinExistence type="inferred from homology"/>
<reference evidence="7 8" key="1">
    <citation type="submission" date="2016-10" db="EMBL/GenBank/DDBJ databases">
        <title>Genome sequence of the ascomycete fungus Penicillium subrubescens.</title>
        <authorList>
            <person name="De Vries R.P."/>
            <person name="Peng M."/>
            <person name="Dilokpimol A."/>
            <person name="Hilden K."/>
            <person name="Makela M.R."/>
            <person name="Grigoriev I."/>
            <person name="Riley R."/>
            <person name="Granchi Z."/>
        </authorList>
    </citation>
    <scope>NUCLEOTIDE SEQUENCE [LARGE SCALE GENOMIC DNA]</scope>
    <source>
        <strain evidence="7 8">CBS 132785</strain>
    </source>
</reference>
<feature type="compositionally biased region" description="Low complexity" evidence="6">
    <location>
        <begin position="23"/>
        <end position="36"/>
    </location>
</feature>
<organism evidence="7 8">
    <name type="scientific">Penicillium subrubescens</name>
    <dbReference type="NCBI Taxonomy" id="1316194"/>
    <lineage>
        <taxon>Eukaryota</taxon>
        <taxon>Fungi</taxon>
        <taxon>Dikarya</taxon>
        <taxon>Ascomycota</taxon>
        <taxon>Pezizomycotina</taxon>
        <taxon>Eurotiomycetes</taxon>
        <taxon>Eurotiomycetidae</taxon>
        <taxon>Eurotiales</taxon>
        <taxon>Aspergillaceae</taxon>
        <taxon>Penicillium</taxon>
    </lineage>
</organism>
<evidence type="ECO:0000256" key="4">
    <source>
        <dbReference type="ARBA" id="ARBA00023163"/>
    </source>
</evidence>
<feature type="compositionally biased region" description="Low complexity" evidence="6">
    <location>
        <begin position="48"/>
        <end position="62"/>
    </location>
</feature>
<keyword evidence="8" id="KW-1185">Reference proteome</keyword>
<dbReference type="OrthoDB" id="203279at2759"/>
<evidence type="ECO:0000256" key="2">
    <source>
        <dbReference type="ARBA" id="ARBA00005942"/>
    </source>
</evidence>
<dbReference type="PANTHER" id="PTHR12434">
    <property type="entry name" value="MEDIATOR OF RNA POLYMERASE II TRANSCRIPTION SUBUNIT 22"/>
    <property type="match status" value="1"/>
</dbReference>
<name>A0A1Q5UEI9_9EURO</name>
<comment type="caution">
    <text evidence="7">The sequence shown here is derived from an EMBL/GenBank/DDBJ whole genome shotgun (WGS) entry which is preliminary data.</text>
</comment>
<dbReference type="GO" id="GO:0016592">
    <property type="term" value="C:mediator complex"/>
    <property type="evidence" value="ECO:0007669"/>
    <property type="project" value="InterPro"/>
</dbReference>